<dbReference type="RefSeq" id="WP_345370223.1">
    <property type="nucleotide sequence ID" value="NZ_BAABJX010000020.1"/>
</dbReference>
<evidence type="ECO:0008006" key="3">
    <source>
        <dbReference type="Google" id="ProtNLM"/>
    </source>
</evidence>
<gene>
    <name evidence="1" type="ORF">GCM10023331_12880</name>
</gene>
<name>A0ABP9D624_9BACT</name>
<evidence type="ECO:0000313" key="2">
    <source>
        <dbReference type="Proteomes" id="UP001500298"/>
    </source>
</evidence>
<evidence type="ECO:0000313" key="1">
    <source>
        <dbReference type="EMBL" id="GAA4829149.1"/>
    </source>
</evidence>
<reference evidence="2" key="1">
    <citation type="journal article" date="2019" name="Int. J. Syst. Evol. Microbiol.">
        <title>The Global Catalogue of Microorganisms (GCM) 10K type strain sequencing project: providing services to taxonomists for standard genome sequencing and annotation.</title>
        <authorList>
            <consortium name="The Broad Institute Genomics Platform"/>
            <consortium name="The Broad Institute Genome Sequencing Center for Infectious Disease"/>
            <person name="Wu L."/>
            <person name="Ma J."/>
        </authorList>
    </citation>
    <scope>NUCLEOTIDE SEQUENCE [LARGE SCALE GENOMIC DNA]</scope>
    <source>
        <strain evidence="2">JCM 18326</strain>
    </source>
</reference>
<dbReference type="InterPro" id="IPR034660">
    <property type="entry name" value="DinB/YfiT-like"/>
</dbReference>
<keyword evidence="2" id="KW-1185">Reference proteome</keyword>
<sequence length="150" mass="17338">MQTQLDQIEAAIPYGDHSNVEVSKASVAWHLDHMLKTINKIVMALEKSDPNNFKSSFNFMRSVILTIGKIPRGKAKAPKVVHPPENILTEDLYKQLQIAREKVAQIEQLDKNQHFEHPFFGMLNRKNTKKFIEIHTKHHLAIVHDILKKE</sequence>
<dbReference type="Gene3D" id="1.20.120.450">
    <property type="entry name" value="dinb family like domain"/>
    <property type="match status" value="1"/>
</dbReference>
<accession>A0ABP9D624</accession>
<dbReference type="EMBL" id="BAABJX010000020">
    <property type="protein sequence ID" value="GAA4829149.1"/>
    <property type="molecule type" value="Genomic_DNA"/>
</dbReference>
<protein>
    <recommendedName>
        <fullName evidence="3">DUF1569 domain-containing protein</fullName>
    </recommendedName>
</protein>
<organism evidence="1 2">
    <name type="scientific">Algivirga pacifica</name>
    <dbReference type="NCBI Taxonomy" id="1162670"/>
    <lineage>
        <taxon>Bacteria</taxon>
        <taxon>Pseudomonadati</taxon>
        <taxon>Bacteroidota</taxon>
        <taxon>Cytophagia</taxon>
        <taxon>Cytophagales</taxon>
        <taxon>Flammeovirgaceae</taxon>
        <taxon>Algivirga</taxon>
    </lineage>
</organism>
<comment type="caution">
    <text evidence="1">The sequence shown here is derived from an EMBL/GenBank/DDBJ whole genome shotgun (WGS) entry which is preliminary data.</text>
</comment>
<dbReference type="InterPro" id="IPR011463">
    <property type="entry name" value="DUF1569"/>
</dbReference>
<dbReference type="Pfam" id="PF07606">
    <property type="entry name" value="DUF1569"/>
    <property type="match status" value="1"/>
</dbReference>
<dbReference type="Proteomes" id="UP001500298">
    <property type="component" value="Unassembled WGS sequence"/>
</dbReference>
<proteinExistence type="predicted"/>